<dbReference type="EC" id="2.1.1.193" evidence="3 12"/>
<evidence type="ECO:0000256" key="3">
    <source>
        <dbReference type="ARBA" id="ARBA00012328"/>
    </source>
</evidence>
<comment type="similarity">
    <text evidence="2 12">Belongs to the RNA methyltransferase RsmE family.</text>
</comment>
<protein>
    <recommendedName>
        <fullName evidence="4 12">Ribosomal RNA small subunit methyltransferase E</fullName>
        <ecNumber evidence="3 12">2.1.1.193</ecNumber>
    </recommendedName>
</protein>
<dbReference type="NCBIfam" id="TIGR00046">
    <property type="entry name" value="RsmE family RNA methyltransferase"/>
    <property type="match status" value="1"/>
</dbReference>
<feature type="domain" description="Ribosomal RNA small subunit methyltransferase E PUA-like" evidence="14">
    <location>
        <begin position="20"/>
        <end position="65"/>
    </location>
</feature>
<evidence type="ECO:0000256" key="8">
    <source>
        <dbReference type="ARBA" id="ARBA00022679"/>
    </source>
</evidence>
<dbReference type="NCBIfam" id="NF008692">
    <property type="entry name" value="PRK11713.1-5"/>
    <property type="match status" value="1"/>
</dbReference>
<dbReference type="Pfam" id="PF20260">
    <property type="entry name" value="PUA_4"/>
    <property type="match status" value="1"/>
</dbReference>
<evidence type="ECO:0000313" key="16">
    <source>
        <dbReference type="EMBL" id="MCS5712591.1"/>
    </source>
</evidence>
<evidence type="ECO:0000313" key="15">
    <source>
        <dbReference type="EMBL" id="KRG22206.1"/>
    </source>
</evidence>
<dbReference type="OrthoDB" id="9815641at2"/>
<comment type="function">
    <text evidence="10 12">Specifically methylates the N3 position of the uracil ring of uridine 1498 (m3U1498) in 16S rRNA. Acts on the fully assembled 30S ribosomal subunit.</text>
</comment>
<dbReference type="STRING" id="295108.HT99x_00625"/>
<dbReference type="GO" id="GO:0070475">
    <property type="term" value="P:rRNA base methylation"/>
    <property type="evidence" value="ECO:0007669"/>
    <property type="project" value="TreeGrafter"/>
</dbReference>
<dbReference type="AlphaFoldDB" id="A0A0Q9YZ11"/>
<gene>
    <name evidence="15" type="primary">rsmE</name>
    <name evidence="15" type="ORF">HT99x_00625</name>
    <name evidence="16" type="ORF">HT99x_014215</name>
</gene>
<evidence type="ECO:0000259" key="13">
    <source>
        <dbReference type="Pfam" id="PF04452"/>
    </source>
</evidence>
<dbReference type="PANTHER" id="PTHR30027:SF3">
    <property type="entry name" value="16S RRNA (URACIL(1498)-N(3))-METHYLTRANSFERASE"/>
    <property type="match status" value="1"/>
</dbReference>
<dbReference type="SUPFAM" id="SSF88697">
    <property type="entry name" value="PUA domain-like"/>
    <property type="match status" value="1"/>
</dbReference>
<dbReference type="GO" id="GO:0070042">
    <property type="term" value="F:rRNA (uridine-N3-)-methyltransferase activity"/>
    <property type="evidence" value="ECO:0007669"/>
    <property type="project" value="TreeGrafter"/>
</dbReference>
<dbReference type="PIRSF" id="PIRSF015601">
    <property type="entry name" value="MTase_slr0722"/>
    <property type="match status" value="1"/>
</dbReference>
<dbReference type="SUPFAM" id="SSF75217">
    <property type="entry name" value="alpha/beta knot"/>
    <property type="match status" value="1"/>
</dbReference>
<name>A0A0Q9YZ11_9GAMM</name>
<dbReference type="Gene3D" id="3.40.1280.10">
    <property type="match status" value="1"/>
</dbReference>
<evidence type="ECO:0000259" key="14">
    <source>
        <dbReference type="Pfam" id="PF20260"/>
    </source>
</evidence>
<dbReference type="CDD" id="cd18084">
    <property type="entry name" value="RsmE-like"/>
    <property type="match status" value="1"/>
</dbReference>
<dbReference type="EMBL" id="LKAJ01000002">
    <property type="protein sequence ID" value="KRG22206.1"/>
    <property type="molecule type" value="Genomic_DNA"/>
</dbReference>
<organism evidence="15">
    <name type="scientific">Candidatus Berkiella aquae</name>
    <dbReference type="NCBI Taxonomy" id="295108"/>
    <lineage>
        <taxon>Bacteria</taxon>
        <taxon>Pseudomonadati</taxon>
        <taxon>Pseudomonadota</taxon>
        <taxon>Gammaproteobacteria</taxon>
        <taxon>Candidatus Berkiellales</taxon>
        <taxon>Candidatus Berkiellaceae</taxon>
        <taxon>Candidatus Berkiella</taxon>
    </lineage>
</organism>
<evidence type="ECO:0000256" key="7">
    <source>
        <dbReference type="ARBA" id="ARBA00022603"/>
    </source>
</evidence>
<dbReference type="Gene3D" id="2.40.240.20">
    <property type="entry name" value="Hypothetical PUA domain-like, domain 1"/>
    <property type="match status" value="1"/>
</dbReference>
<keyword evidence="6 12" id="KW-0698">rRNA processing</keyword>
<evidence type="ECO:0000313" key="17">
    <source>
        <dbReference type="Proteomes" id="UP000051497"/>
    </source>
</evidence>
<evidence type="ECO:0000256" key="10">
    <source>
        <dbReference type="ARBA" id="ARBA00025699"/>
    </source>
</evidence>
<comment type="subcellular location">
    <subcellularLocation>
        <location evidence="1 12">Cytoplasm</location>
    </subcellularLocation>
</comment>
<reference evidence="16" key="2">
    <citation type="journal article" date="2016" name="Genome Announc.">
        <title>Draft Genome Sequences of Two Novel Amoeba-Resistant Intranuclear Bacteria, 'Candidatus Berkiella cookevillensis' and 'Candidatus Berkiella aquae'.</title>
        <authorList>
            <person name="Mehari Y.T."/>
            <person name="Arivett B.A."/>
            <person name="Farone A.L."/>
            <person name="Gunderson J.H."/>
            <person name="Farone M.B."/>
        </authorList>
    </citation>
    <scope>NUCLEOTIDE SEQUENCE</scope>
    <source>
        <strain evidence="16">HT99</strain>
    </source>
</reference>
<dbReference type="PATRIC" id="fig|1590043.3.peg.626"/>
<dbReference type="InterPro" id="IPR029026">
    <property type="entry name" value="tRNA_m1G_MTases_N"/>
</dbReference>
<keyword evidence="8 12" id="KW-0808">Transferase</keyword>
<evidence type="ECO:0000256" key="2">
    <source>
        <dbReference type="ARBA" id="ARBA00005528"/>
    </source>
</evidence>
<proteinExistence type="inferred from homology"/>
<dbReference type="EMBL" id="LKAJ02000001">
    <property type="protein sequence ID" value="MCS5712591.1"/>
    <property type="molecule type" value="Genomic_DNA"/>
</dbReference>
<reference evidence="15" key="1">
    <citation type="submission" date="2015-09" db="EMBL/GenBank/DDBJ databases">
        <title>Draft Genome Sequences of Two Novel Amoeba-resistant Intranuclear Bacteria, Candidatus Berkiella cookevillensis and Candidatus Berkiella aquae.</title>
        <authorList>
            <person name="Mehari Y.T."/>
            <person name="Arivett B.A."/>
            <person name="Farone A.L."/>
            <person name="Gunderson J.H."/>
            <person name="Farone M.B."/>
        </authorList>
    </citation>
    <scope>NUCLEOTIDE SEQUENCE [LARGE SCALE GENOMIC DNA]</scope>
    <source>
        <strain evidence="15">HT99</strain>
    </source>
</reference>
<dbReference type="RefSeq" id="WP_075065267.1">
    <property type="nucleotide sequence ID" value="NZ_LKAJ02000001.1"/>
</dbReference>
<dbReference type="InterPro" id="IPR029028">
    <property type="entry name" value="Alpha/beta_knot_MTases"/>
</dbReference>
<dbReference type="InterPro" id="IPR006700">
    <property type="entry name" value="RsmE"/>
</dbReference>
<dbReference type="PANTHER" id="PTHR30027">
    <property type="entry name" value="RIBOSOMAL RNA SMALL SUBUNIT METHYLTRANSFERASE E"/>
    <property type="match status" value="1"/>
</dbReference>
<evidence type="ECO:0000256" key="5">
    <source>
        <dbReference type="ARBA" id="ARBA00022490"/>
    </source>
</evidence>
<comment type="catalytic activity">
    <reaction evidence="11 12">
        <text>uridine(1498) in 16S rRNA + S-adenosyl-L-methionine = N(3)-methyluridine(1498) in 16S rRNA + S-adenosyl-L-homocysteine + H(+)</text>
        <dbReference type="Rhea" id="RHEA:42920"/>
        <dbReference type="Rhea" id="RHEA-COMP:10283"/>
        <dbReference type="Rhea" id="RHEA-COMP:10284"/>
        <dbReference type="ChEBI" id="CHEBI:15378"/>
        <dbReference type="ChEBI" id="CHEBI:57856"/>
        <dbReference type="ChEBI" id="CHEBI:59789"/>
        <dbReference type="ChEBI" id="CHEBI:65315"/>
        <dbReference type="ChEBI" id="CHEBI:74502"/>
        <dbReference type="EC" id="2.1.1.193"/>
    </reaction>
</comment>
<comment type="caution">
    <text evidence="15">The sequence shown here is derived from an EMBL/GenBank/DDBJ whole genome shotgun (WGS) entry which is preliminary data.</text>
</comment>
<evidence type="ECO:0000256" key="9">
    <source>
        <dbReference type="ARBA" id="ARBA00022691"/>
    </source>
</evidence>
<reference evidence="16" key="3">
    <citation type="submission" date="2021-06" db="EMBL/GenBank/DDBJ databases">
        <title>Genomic Description and Analysis of Intracellular Bacteria, Candidatus Berkiella cookevillensis and Candidatus Berkiella aquae.</title>
        <authorList>
            <person name="Kidane D.T."/>
            <person name="Mehari Y.T."/>
            <person name="Rice F.C."/>
            <person name="Arivett B.A."/>
            <person name="Farone A.L."/>
            <person name="Berk S.G."/>
            <person name="Farone M.B."/>
        </authorList>
    </citation>
    <scope>NUCLEOTIDE SEQUENCE</scope>
    <source>
        <strain evidence="16">HT99</strain>
    </source>
</reference>
<evidence type="ECO:0000256" key="4">
    <source>
        <dbReference type="ARBA" id="ARBA00013673"/>
    </source>
</evidence>
<evidence type="ECO:0000256" key="1">
    <source>
        <dbReference type="ARBA" id="ARBA00004496"/>
    </source>
</evidence>
<evidence type="ECO:0000256" key="12">
    <source>
        <dbReference type="PIRNR" id="PIRNR015601"/>
    </source>
</evidence>
<keyword evidence="7 12" id="KW-0489">Methyltransferase</keyword>
<dbReference type="Pfam" id="PF04452">
    <property type="entry name" value="Methyltrans_RNA"/>
    <property type="match status" value="1"/>
</dbReference>
<dbReference type="Proteomes" id="UP000051497">
    <property type="component" value="Unassembled WGS sequence"/>
</dbReference>
<keyword evidence="9 12" id="KW-0949">S-adenosyl-L-methionine</keyword>
<dbReference type="InterPro" id="IPR015947">
    <property type="entry name" value="PUA-like_sf"/>
</dbReference>
<accession>A0A0Q9YZ11</accession>
<keyword evidence="5 12" id="KW-0963">Cytoplasm</keyword>
<keyword evidence="17" id="KW-1185">Reference proteome</keyword>
<feature type="domain" description="Ribosomal RNA small subunit methyltransferase E methyltransferase" evidence="13">
    <location>
        <begin position="74"/>
        <end position="234"/>
    </location>
</feature>
<evidence type="ECO:0000256" key="6">
    <source>
        <dbReference type="ARBA" id="ARBA00022552"/>
    </source>
</evidence>
<evidence type="ECO:0000256" key="11">
    <source>
        <dbReference type="ARBA" id="ARBA00047944"/>
    </source>
</evidence>
<sequence length="246" mass="27091">MFIPRVYYPHEMNEGVCLSLDKETSHYLCTVLRLSDGDKVIFFNGRGGEYEATLLADKKRSQANILTFHELSRESPLELHLGQGLARPDRMDWVIQKATELGVKSITPLISANCGVKLPTDRTDKRILHWEKIAQSACEQSGRTILPTILAPMTLATWSKQAFAGTSLYGDTVQGKALSSIPTQGAYRLAIGPESGWESRETEQLRADGFTPFTLGPRILRTETAGIVALGILQGLFGDLGHTHHG</sequence>
<dbReference type="InterPro" id="IPR046886">
    <property type="entry name" value="RsmE_MTase_dom"/>
</dbReference>
<dbReference type="GO" id="GO:0005737">
    <property type="term" value="C:cytoplasm"/>
    <property type="evidence" value="ECO:0007669"/>
    <property type="project" value="UniProtKB-SubCell"/>
</dbReference>
<dbReference type="InterPro" id="IPR046887">
    <property type="entry name" value="RsmE_PUA-like"/>
</dbReference>